<dbReference type="AlphaFoldDB" id="A0A1I6G8H6"/>
<proteinExistence type="predicted"/>
<dbReference type="OrthoDB" id="1139350at2"/>
<keyword evidence="1" id="KW-0472">Membrane</keyword>
<evidence type="ECO:0000313" key="2">
    <source>
        <dbReference type="EMBL" id="SFR38357.1"/>
    </source>
</evidence>
<evidence type="ECO:0000313" key="3">
    <source>
        <dbReference type="Proteomes" id="UP000199534"/>
    </source>
</evidence>
<keyword evidence="3" id="KW-1185">Reference proteome</keyword>
<gene>
    <name evidence="2" type="ORF">SAMN04490243_1381</name>
</gene>
<reference evidence="2 3" key="1">
    <citation type="submission" date="2016-10" db="EMBL/GenBank/DDBJ databases">
        <authorList>
            <person name="de Groot N.N."/>
        </authorList>
    </citation>
    <scope>NUCLEOTIDE SEQUENCE [LARGE SCALE GENOMIC DNA]</scope>
    <source>
        <strain evidence="2 3">DSM 21019</strain>
    </source>
</reference>
<dbReference type="RefSeq" id="WP_092981734.1">
    <property type="nucleotide sequence ID" value="NZ_FOYQ01000001.1"/>
</dbReference>
<dbReference type="Proteomes" id="UP000199534">
    <property type="component" value="Unassembled WGS sequence"/>
</dbReference>
<keyword evidence="1" id="KW-0812">Transmembrane</keyword>
<evidence type="ECO:0000256" key="1">
    <source>
        <dbReference type="SAM" id="Phobius"/>
    </source>
</evidence>
<organism evidence="2 3">
    <name type="scientific">Robiginitalea myxolifaciens</name>
    <dbReference type="NCBI Taxonomy" id="400055"/>
    <lineage>
        <taxon>Bacteria</taxon>
        <taxon>Pseudomonadati</taxon>
        <taxon>Bacteroidota</taxon>
        <taxon>Flavobacteriia</taxon>
        <taxon>Flavobacteriales</taxon>
        <taxon>Flavobacteriaceae</taxon>
        <taxon>Robiginitalea</taxon>
    </lineage>
</organism>
<accession>A0A1I6G8H6</accession>
<dbReference type="STRING" id="400055.SAMN04490243_1381"/>
<dbReference type="EMBL" id="FOYQ01000001">
    <property type="protein sequence ID" value="SFR38357.1"/>
    <property type="molecule type" value="Genomic_DNA"/>
</dbReference>
<name>A0A1I6G8H6_9FLAO</name>
<keyword evidence="1" id="KW-1133">Transmembrane helix</keyword>
<sequence length="117" mass="13769">MAEHWELIKEAPIKNNCPECYNQDLIMQFKQKHLRTRMYHRTSAELREELHCNTCGSRIYPVSWTPDIENSVNYYRKMATPGKSGIRFSWLFYVLFLLAIALVGAAVYTYLEGMWGI</sequence>
<feature type="transmembrane region" description="Helical" evidence="1">
    <location>
        <begin position="90"/>
        <end position="111"/>
    </location>
</feature>
<protein>
    <submittedName>
        <fullName evidence="2">Uncharacterized protein</fullName>
    </submittedName>
</protein>